<evidence type="ECO:0000256" key="3">
    <source>
        <dbReference type="ARBA" id="ARBA00004202"/>
    </source>
</evidence>
<evidence type="ECO:0000259" key="14">
    <source>
        <dbReference type="Pfam" id="PF01266"/>
    </source>
</evidence>
<keyword evidence="17" id="KW-1185">Reference proteome</keyword>
<dbReference type="InterPro" id="IPR041854">
    <property type="entry name" value="BFD-like_2Fe2S-bd_dom_sf"/>
</dbReference>
<keyword evidence="10" id="KW-0274">FAD</keyword>
<evidence type="ECO:0000256" key="8">
    <source>
        <dbReference type="ARBA" id="ARBA00022475"/>
    </source>
</evidence>
<dbReference type="Gene3D" id="3.50.50.60">
    <property type="entry name" value="FAD/NAD(P)-binding domain"/>
    <property type="match status" value="1"/>
</dbReference>
<evidence type="ECO:0000259" key="15">
    <source>
        <dbReference type="Pfam" id="PF04324"/>
    </source>
</evidence>
<comment type="catalytic activity">
    <reaction evidence="13">
        <text>a quinone + sn-glycerol 3-phosphate = dihydroxyacetone phosphate + a quinol</text>
        <dbReference type="Rhea" id="RHEA:18977"/>
        <dbReference type="ChEBI" id="CHEBI:24646"/>
        <dbReference type="ChEBI" id="CHEBI:57597"/>
        <dbReference type="ChEBI" id="CHEBI:57642"/>
        <dbReference type="ChEBI" id="CHEBI:132124"/>
        <dbReference type="EC" id="1.1.5.3"/>
    </reaction>
</comment>
<feature type="domain" description="FAD dependent oxidoreductase" evidence="14">
    <location>
        <begin position="7"/>
        <end position="324"/>
    </location>
</feature>
<dbReference type="Gene3D" id="1.10.10.1100">
    <property type="entry name" value="BFD-like [2Fe-2S]-binding domain"/>
    <property type="match status" value="1"/>
</dbReference>
<comment type="subunit">
    <text evidence="6">Composed of a catalytic GlpA/B dimer and of membrane bound GlpC.</text>
</comment>
<evidence type="ECO:0000256" key="4">
    <source>
        <dbReference type="ARBA" id="ARBA00005157"/>
    </source>
</evidence>
<comment type="pathway">
    <text evidence="4">Polyol metabolism; glycerol degradation via glycerol kinase pathway; glycerone phosphate from sn-glycerol 3-phosphate (anaerobic route): step 1/1.</text>
</comment>
<accession>A0ABT9NGX6</accession>
<evidence type="ECO:0000256" key="11">
    <source>
        <dbReference type="ARBA" id="ARBA00023002"/>
    </source>
</evidence>
<gene>
    <name evidence="16" type="ORF">J2S70_001241</name>
</gene>
<dbReference type="Proteomes" id="UP001243212">
    <property type="component" value="Unassembled WGS sequence"/>
</dbReference>
<dbReference type="EC" id="1.1.5.3" evidence="7"/>
<dbReference type="InterPro" id="IPR007419">
    <property type="entry name" value="BFD-like_2Fe2S-bd_dom"/>
</dbReference>
<proteinExistence type="inferred from homology"/>
<dbReference type="Gene3D" id="3.30.9.10">
    <property type="entry name" value="D-Amino Acid Oxidase, subunit A, domain 2"/>
    <property type="match status" value="1"/>
</dbReference>
<dbReference type="InterPro" id="IPR000447">
    <property type="entry name" value="G3P_DH_FAD-dep"/>
</dbReference>
<dbReference type="SUPFAM" id="SSF54373">
    <property type="entry name" value="FAD-linked reductases, C-terminal domain"/>
    <property type="match status" value="1"/>
</dbReference>
<dbReference type="Pfam" id="PF01266">
    <property type="entry name" value="DAO"/>
    <property type="match status" value="1"/>
</dbReference>
<dbReference type="InterPro" id="IPR006076">
    <property type="entry name" value="FAD-dep_OxRdtase"/>
</dbReference>
<evidence type="ECO:0000256" key="1">
    <source>
        <dbReference type="ARBA" id="ARBA00001917"/>
    </source>
</evidence>
<keyword evidence="8" id="KW-1003">Cell membrane</keyword>
<evidence type="ECO:0000256" key="10">
    <source>
        <dbReference type="ARBA" id="ARBA00022827"/>
    </source>
</evidence>
<dbReference type="RefSeq" id="WP_307682871.1">
    <property type="nucleotide sequence ID" value="NZ_JAUSQX010000001.1"/>
</dbReference>
<dbReference type="Pfam" id="PF04324">
    <property type="entry name" value="Fer2_BFD"/>
    <property type="match status" value="1"/>
</dbReference>
<comment type="cofactor">
    <cofactor evidence="2">
        <name>FAD</name>
        <dbReference type="ChEBI" id="CHEBI:57692"/>
    </cofactor>
</comment>
<reference evidence="16 17" key="1">
    <citation type="submission" date="2023-07" db="EMBL/GenBank/DDBJ databases">
        <title>Sequencing the genomes of 1000 actinobacteria strains.</title>
        <authorList>
            <person name="Klenk H.-P."/>
        </authorList>
    </citation>
    <scope>NUCLEOTIDE SEQUENCE [LARGE SCALE GENOMIC DNA]</scope>
    <source>
        <strain evidence="16 17">DSM 17163</strain>
    </source>
</reference>
<dbReference type="PANTHER" id="PTHR11985:SF35">
    <property type="entry name" value="ANAEROBIC GLYCEROL-3-PHOSPHATE DEHYDROGENASE SUBUNIT A"/>
    <property type="match status" value="1"/>
</dbReference>
<keyword evidence="11 16" id="KW-0560">Oxidoreductase</keyword>
<protein>
    <recommendedName>
        <fullName evidence="7">glycerol-3-phosphate dehydrogenase</fullName>
        <ecNumber evidence="7">1.1.5.3</ecNumber>
    </recommendedName>
</protein>
<organism evidence="16 17">
    <name type="scientific">Trueperella bonasi</name>
    <dbReference type="NCBI Taxonomy" id="312286"/>
    <lineage>
        <taxon>Bacteria</taxon>
        <taxon>Bacillati</taxon>
        <taxon>Actinomycetota</taxon>
        <taxon>Actinomycetes</taxon>
        <taxon>Actinomycetales</taxon>
        <taxon>Actinomycetaceae</taxon>
        <taxon>Trueperella</taxon>
    </lineage>
</organism>
<dbReference type="CDD" id="cd19946">
    <property type="entry name" value="GlpA-like_Fer2_BFD-like"/>
    <property type="match status" value="1"/>
</dbReference>
<evidence type="ECO:0000313" key="16">
    <source>
        <dbReference type="EMBL" id="MDP9806659.1"/>
    </source>
</evidence>
<comment type="caution">
    <text evidence="16">The sequence shown here is derived from an EMBL/GenBank/DDBJ whole genome shotgun (WGS) entry which is preliminary data.</text>
</comment>
<evidence type="ECO:0000256" key="13">
    <source>
        <dbReference type="ARBA" id="ARBA00049055"/>
    </source>
</evidence>
<dbReference type="PRINTS" id="PR01001">
    <property type="entry name" value="FADG3PDH"/>
</dbReference>
<dbReference type="EMBL" id="JAUSQX010000001">
    <property type="protein sequence ID" value="MDP9806659.1"/>
    <property type="molecule type" value="Genomic_DNA"/>
</dbReference>
<feature type="domain" description="BFD-like [2Fe-2S]-binding" evidence="15">
    <location>
        <begin position="410"/>
        <end position="463"/>
    </location>
</feature>
<evidence type="ECO:0000256" key="2">
    <source>
        <dbReference type="ARBA" id="ARBA00001974"/>
    </source>
</evidence>
<sequence length="552" mass="60368">MKTMNTDVVVIGGGATGAGVLRDLAMRGFDTIMVERADLAQGTSGRFHGLLHSGGRYVISDPHSATECAEENVILRRIHADSVEETGGLFVVGPNDDPEYSTRFLAAANETRVPAHELSIKEALTLEPRLNPGIQRAFQVEDGSVDGWAMVWGCAESAREYGGQTLTYHRVTKIENEDGQVSQVVCTNEKTGEEVRINCRAAINAGGPWAGQIAQMAGAHGVDVVPGRGIMIAMNHRLVNMVVNRCIHPADGDIIVPAHTVSIIGTTDQRAEDPDFLEIKNSEVQQMLDSGEDLIPGFRKARAVHAWAGARPLVLDSRVDASDTRHMSRGMSIIDHSTRDGIKGFFTIAGGKLTTYRLMAKNIVDALLTQLDEFVECTTADEPVPPRAARTHRVTDRLAEAEEERHEDPIICECELLQRSTIEQEFDKQPEANLDDIRRRTRLGMGPCQGTFCGMRAAGIMHEKTADTVTDPEANADRTSSMLRLFVKNRYSGLESLMYGEQLREATLNKWILAGNLDIDHLPAPTKEAIVATGDLELLHGRPVQAPVKEDA</sequence>
<keyword evidence="9" id="KW-0285">Flavoprotein</keyword>
<comment type="subcellular location">
    <subcellularLocation>
        <location evidence="3">Cell membrane</location>
        <topology evidence="3">Peripheral membrane protein</topology>
    </subcellularLocation>
</comment>
<dbReference type="PANTHER" id="PTHR11985">
    <property type="entry name" value="GLYCEROL-3-PHOSPHATE DEHYDROGENASE"/>
    <property type="match status" value="1"/>
</dbReference>
<keyword evidence="12" id="KW-0472">Membrane</keyword>
<name>A0ABT9NGX6_9ACTO</name>
<evidence type="ECO:0000256" key="6">
    <source>
        <dbReference type="ARBA" id="ARBA00011331"/>
    </source>
</evidence>
<evidence type="ECO:0000256" key="9">
    <source>
        <dbReference type="ARBA" id="ARBA00022630"/>
    </source>
</evidence>
<dbReference type="InterPro" id="IPR017752">
    <property type="entry name" value="G3P_DH_GlpA_su"/>
</dbReference>
<dbReference type="NCBIfam" id="TIGR03377">
    <property type="entry name" value="glycerol3P_GlpA"/>
    <property type="match status" value="1"/>
</dbReference>
<dbReference type="InterPro" id="IPR036188">
    <property type="entry name" value="FAD/NAD-bd_sf"/>
</dbReference>
<dbReference type="SUPFAM" id="SSF51905">
    <property type="entry name" value="FAD/NAD(P)-binding domain"/>
    <property type="match status" value="1"/>
</dbReference>
<evidence type="ECO:0000256" key="12">
    <source>
        <dbReference type="ARBA" id="ARBA00023136"/>
    </source>
</evidence>
<evidence type="ECO:0000256" key="5">
    <source>
        <dbReference type="ARBA" id="ARBA00007330"/>
    </source>
</evidence>
<dbReference type="GO" id="GO:0004368">
    <property type="term" value="F:glycerol-3-phosphate dehydrogenase (quinone) activity"/>
    <property type="evidence" value="ECO:0007669"/>
    <property type="project" value="UniProtKB-EC"/>
</dbReference>
<dbReference type="PROSITE" id="PS00978">
    <property type="entry name" value="FAD_G3PDH_2"/>
    <property type="match status" value="1"/>
</dbReference>
<evidence type="ECO:0000256" key="7">
    <source>
        <dbReference type="ARBA" id="ARBA00013029"/>
    </source>
</evidence>
<comment type="similarity">
    <text evidence="5">Belongs to the FAD-dependent glycerol-3-phosphate dehydrogenase family.</text>
</comment>
<comment type="cofactor">
    <cofactor evidence="1">
        <name>FMN</name>
        <dbReference type="ChEBI" id="CHEBI:58210"/>
    </cofactor>
</comment>
<evidence type="ECO:0000313" key="17">
    <source>
        <dbReference type="Proteomes" id="UP001243212"/>
    </source>
</evidence>